<dbReference type="GO" id="GO:0009881">
    <property type="term" value="F:photoreceptor activity"/>
    <property type="evidence" value="ECO:0007669"/>
    <property type="project" value="UniProtKB-KW"/>
</dbReference>
<dbReference type="Pfam" id="PF01036">
    <property type="entry name" value="Bac_rhodopsin"/>
    <property type="match status" value="1"/>
</dbReference>
<reference evidence="13" key="1">
    <citation type="submission" date="2014-11" db="EMBL/GenBank/DDBJ databases">
        <authorList>
            <person name="Otto D Thomas"/>
            <person name="Naeem Raeece"/>
        </authorList>
    </citation>
    <scope>NUCLEOTIDE SEQUENCE</scope>
</reference>
<keyword evidence="10" id="KW-0675">Receptor</keyword>
<dbReference type="InterPro" id="IPR001425">
    <property type="entry name" value="Arc/bac/fun_rhodopsins"/>
</dbReference>
<evidence type="ECO:0000256" key="3">
    <source>
        <dbReference type="ARBA" id="ARBA00022543"/>
    </source>
</evidence>
<feature type="compositionally biased region" description="Polar residues" evidence="11">
    <location>
        <begin position="452"/>
        <end position="466"/>
    </location>
</feature>
<dbReference type="SMART" id="SM01021">
    <property type="entry name" value="Bac_rhodopsin"/>
    <property type="match status" value="1"/>
</dbReference>
<organism evidence="13">
    <name type="scientific">Chromera velia CCMP2878</name>
    <dbReference type="NCBI Taxonomy" id="1169474"/>
    <lineage>
        <taxon>Eukaryota</taxon>
        <taxon>Sar</taxon>
        <taxon>Alveolata</taxon>
        <taxon>Colpodellida</taxon>
        <taxon>Chromeraceae</taxon>
        <taxon>Chromera</taxon>
    </lineage>
</organism>
<dbReference type="PRINTS" id="PR00251">
    <property type="entry name" value="BACTRLOPSIN"/>
</dbReference>
<feature type="transmembrane region" description="Helical" evidence="12">
    <location>
        <begin position="40"/>
        <end position="59"/>
    </location>
</feature>
<dbReference type="SUPFAM" id="SSF81321">
    <property type="entry name" value="Family A G protein-coupled receptor-like"/>
    <property type="match status" value="1"/>
</dbReference>
<dbReference type="GO" id="GO:0007602">
    <property type="term" value="P:phototransduction"/>
    <property type="evidence" value="ECO:0007669"/>
    <property type="project" value="UniProtKB-KW"/>
</dbReference>
<feature type="transmembrane region" description="Helical" evidence="12">
    <location>
        <begin position="237"/>
        <end position="260"/>
    </location>
</feature>
<evidence type="ECO:0000256" key="5">
    <source>
        <dbReference type="ARBA" id="ARBA00022692"/>
    </source>
</evidence>
<keyword evidence="5 12" id="KW-0812">Transmembrane</keyword>
<dbReference type="GO" id="GO:0005886">
    <property type="term" value="C:plasma membrane"/>
    <property type="evidence" value="ECO:0007669"/>
    <property type="project" value="TreeGrafter"/>
</dbReference>
<dbReference type="PhylomeDB" id="A0A0G4GU07"/>
<feature type="region of interest" description="Disordered" evidence="11">
    <location>
        <begin position="409"/>
        <end position="487"/>
    </location>
</feature>
<evidence type="ECO:0000256" key="10">
    <source>
        <dbReference type="ARBA" id="ARBA00023170"/>
    </source>
</evidence>
<comment type="subcellular location">
    <subcellularLocation>
        <location evidence="1">Membrane</location>
        <topology evidence="1">Multi-pass membrane protein</topology>
    </subcellularLocation>
</comment>
<keyword evidence="7 12" id="KW-1133">Transmembrane helix</keyword>
<feature type="transmembrane region" description="Helical" evidence="12">
    <location>
        <begin position="167"/>
        <end position="184"/>
    </location>
</feature>
<evidence type="ECO:0000256" key="7">
    <source>
        <dbReference type="ARBA" id="ARBA00022989"/>
    </source>
</evidence>
<evidence type="ECO:0000313" key="13">
    <source>
        <dbReference type="EMBL" id="CEM34217.1"/>
    </source>
</evidence>
<evidence type="ECO:0000256" key="4">
    <source>
        <dbReference type="ARBA" id="ARBA00022606"/>
    </source>
</evidence>
<evidence type="ECO:0000256" key="12">
    <source>
        <dbReference type="SAM" id="Phobius"/>
    </source>
</evidence>
<keyword evidence="4" id="KW-0716">Sensory transduction</keyword>
<feature type="compositionally biased region" description="Low complexity" evidence="11">
    <location>
        <begin position="528"/>
        <end position="537"/>
    </location>
</feature>
<feature type="transmembrane region" description="Helical" evidence="12">
    <location>
        <begin position="115"/>
        <end position="133"/>
    </location>
</feature>
<evidence type="ECO:0000256" key="2">
    <source>
        <dbReference type="ARBA" id="ARBA00008130"/>
    </source>
</evidence>
<feature type="compositionally biased region" description="Low complexity" evidence="11">
    <location>
        <begin position="467"/>
        <end position="487"/>
    </location>
</feature>
<feature type="transmembrane region" description="Helical" evidence="12">
    <location>
        <begin position="204"/>
        <end position="225"/>
    </location>
</feature>
<dbReference type="AlphaFoldDB" id="A0A0G4GU07"/>
<accession>A0A0G4GU07</accession>
<evidence type="ECO:0000256" key="9">
    <source>
        <dbReference type="ARBA" id="ARBA00023136"/>
    </source>
</evidence>
<dbReference type="PANTHER" id="PTHR28286">
    <property type="match status" value="1"/>
</dbReference>
<keyword evidence="6" id="KW-0681">Retinal protein</keyword>
<keyword evidence="9 12" id="KW-0472">Membrane</keyword>
<comment type="similarity">
    <text evidence="2">Belongs to the archaeal/bacterial/fungal opsin family.</text>
</comment>
<evidence type="ECO:0000256" key="11">
    <source>
        <dbReference type="SAM" id="MobiDB-lite"/>
    </source>
</evidence>
<evidence type="ECO:0000256" key="1">
    <source>
        <dbReference type="ARBA" id="ARBA00004141"/>
    </source>
</evidence>
<feature type="transmembrane region" description="Helical" evidence="12">
    <location>
        <begin position="140"/>
        <end position="161"/>
    </location>
</feature>
<sequence length="537" mass="60640">MLYGTRSLLRSDYVINSRGAYEDYALECQEGSAYMTPAAMGLRIGASTFFFIYGMYLWTRFPNPKVEDERLKRFALCSSLNAWIMLFTGLFNLLQMSQVDDFYLDNCFKVDAAKYAQWSITCPMLTLQIAILAKAEVQRHVELVLSTFFMLVIGLGASIAPELEIRLILWVCSTFFFILMWWAINKIVMEATGDRENLCRGSSYIRKTSLFVLVSWTLFPILWIIGPEGGNLITAEVATGGIAVIDFASKGAFSLFIFWVRLKWGGQMLRGELEEWQQADEATRIATLIKHINTGDAGFFSHLEPDQIESLVKNPEAFQNIMQQIEQKAASGELEEKQDPETLRKKKRTQTAVLMNMLHGSQQNFQQQPRGPALGGNQWDVEKQTYPPHGAPGPMGSPMKMTSNVTMQSMPNHGAPMGSMGSMGGQYYDSSPMKAPSVSMQQMTPRAEPYQQPFTHQASTLSASPFQQQQQMQMPQQQQQQVQPDQMAQIMQLQQQIAAMQQQQQSAQPSNPHTPRSHVSVGGQVDRMFQQMDDQQF</sequence>
<dbReference type="EMBL" id="CDMZ01001547">
    <property type="protein sequence ID" value="CEM34217.1"/>
    <property type="molecule type" value="Genomic_DNA"/>
</dbReference>
<dbReference type="VEuPathDB" id="CryptoDB:Cvel_747"/>
<gene>
    <name evidence="13" type="ORF">Cvel_747</name>
</gene>
<dbReference type="PANTHER" id="PTHR28286:SF2">
    <property type="entry name" value="BACTERIORHODOPSIN _OPSIN, NOPA (EUROFUNG)"/>
    <property type="match status" value="1"/>
</dbReference>
<feature type="region of interest" description="Disordered" evidence="11">
    <location>
        <begin position="500"/>
        <end position="537"/>
    </location>
</feature>
<feature type="transmembrane region" description="Helical" evidence="12">
    <location>
        <begin position="71"/>
        <end position="95"/>
    </location>
</feature>
<evidence type="ECO:0000256" key="6">
    <source>
        <dbReference type="ARBA" id="ARBA00022925"/>
    </source>
</evidence>
<dbReference type="Gene3D" id="1.20.1070.10">
    <property type="entry name" value="Rhodopsin 7-helix transmembrane proteins"/>
    <property type="match status" value="1"/>
</dbReference>
<evidence type="ECO:0000256" key="8">
    <source>
        <dbReference type="ARBA" id="ARBA00022991"/>
    </source>
</evidence>
<proteinExistence type="inferred from homology"/>
<name>A0A0G4GU07_9ALVE</name>
<keyword evidence="8" id="KW-0157">Chromophore</keyword>
<feature type="region of interest" description="Disordered" evidence="11">
    <location>
        <begin position="362"/>
        <end position="396"/>
    </location>
</feature>
<protein>
    <submittedName>
        <fullName evidence="13">Uncharacterized protein</fullName>
    </submittedName>
</protein>
<dbReference type="SMR" id="A0A0G4GU07"/>
<keyword evidence="3" id="KW-0600">Photoreceptor protein</keyword>